<evidence type="ECO:0000259" key="3">
    <source>
        <dbReference type="Pfam" id="PF00534"/>
    </source>
</evidence>
<dbReference type="InterPro" id="IPR028098">
    <property type="entry name" value="Glyco_trans_4-like_N"/>
</dbReference>
<dbReference type="OrthoDB" id="9772485at2"/>
<organism evidence="5 6">
    <name type="scientific">Tessaracoccus antarcticus</name>
    <dbReference type="NCBI Taxonomy" id="2479848"/>
    <lineage>
        <taxon>Bacteria</taxon>
        <taxon>Bacillati</taxon>
        <taxon>Actinomycetota</taxon>
        <taxon>Actinomycetes</taxon>
        <taxon>Propionibacteriales</taxon>
        <taxon>Propionibacteriaceae</taxon>
        <taxon>Tessaracoccus</taxon>
    </lineage>
</organism>
<evidence type="ECO:0000259" key="4">
    <source>
        <dbReference type="Pfam" id="PF13439"/>
    </source>
</evidence>
<evidence type="ECO:0000256" key="1">
    <source>
        <dbReference type="ARBA" id="ARBA00022676"/>
    </source>
</evidence>
<dbReference type="AlphaFoldDB" id="A0A3M0GL67"/>
<evidence type="ECO:0000313" key="5">
    <source>
        <dbReference type="EMBL" id="RMB61889.1"/>
    </source>
</evidence>
<proteinExistence type="predicted"/>
<dbReference type="Proteomes" id="UP000275256">
    <property type="component" value="Unassembled WGS sequence"/>
</dbReference>
<sequence length="422" mass="46006">MSRQNDEELHKKTRLTSRRGHVAPRLVYGVGVGVSAFALMRGQLGWFSAAGWDVTLACTPDDEALLTVDREHIAFHGIPTERNISPAADVRALYGWLRLLRRLRPDAVNVGTPKAGLLAGLAAWITRVPKRIYVVRGLRLEGTKGLFLKVLWVMEWISAAVATDVVVVSRSLAHELLDRKLVTPRKAWLIGRGSSNGVDASRIASRAAEVDRSGLRREIGFSEETLVVGFVGRVSKDKGVGTLIQAFASGRLLPNIELLLIGAVEDPALAASTETLGDRVKVLPWTSDLWGTLPVLDVLCLPTRREGFPNVVLEAASAGIPTVTTRATGAIDSIVDGETGILVDVDDSEGLVVTLNMLADDASLVQRLGKAARERAVNDFQPETIWRGLADILSDRYEAEGLTRLDRLGELENDEKKSERRH</sequence>
<evidence type="ECO:0000313" key="6">
    <source>
        <dbReference type="Proteomes" id="UP000275256"/>
    </source>
</evidence>
<dbReference type="Pfam" id="PF00534">
    <property type="entry name" value="Glycos_transf_1"/>
    <property type="match status" value="1"/>
</dbReference>
<protein>
    <submittedName>
        <fullName evidence="5">Glycosyltransferase family 1 protein</fullName>
    </submittedName>
</protein>
<name>A0A3M0GL67_9ACTN</name>
<keyword evidence="2 5" id="KW-0808">Transferase</keyword>
<dbReference type="RefSeq" id="WP_121900437.1">
    <property type="nucleotide sequence ID" value="NZ_REFW01000001.1"/>
</dbReference>
<dbReference type="SUPFAM" id="SSF53756">
    <property type="entry name" value="UDP-Glycosyltransferase/glycogen phosphorylase"/>
    <property type="match status" value="1"/>
</dbReference>
<reference evidence="5 6" key="1">
    <citation type="submission" date="2018-10" db="EMBL/GenBank/DDBJ databases">
        <title>Tessaracoccus antarcticuss sp. nov., isolated from sediment.</title>
        <authorList>
            <person name="Zhou L.Y."/>
            <person name="Du Z.J."/>
        </authorList>
    </citation>
    <scope>NUCLEOTIDE SEQUENCE [LARGE SCALE GENOMIC DNA]</scope>
    <source>
        <strain evidence="5 6">JDX10</strain>
    </source>
</reference>
<dbReference type="Pfam" id="PF13439">
    <property type="entry name" value="Glyco_transf_4"/>
    <property type="match status" value="1"/>
</dbReference>
<accession>A0A3M0GL67</accession>
<dbReference type="EMBL" id="REFW01000001">
    <property type="protein sequence ID" value="RMB61889.1"/>
    <property type="molecule type" value="Genomic_DNA"/>
</dbReference>
<feature type="domain" description="Glycosyltransferase subfamily 4-like N-terminal" evidence="4">
    <location>
        <begin position="47"/>
        <end position="193"/>
    </location>
</feature>
<dbReference type="CDD" id="cd03808">
    <property type="entry name" value="GT4_CapM-like"/>
    <property type="match status" value="1"/>
</dbReference>
<evidence type="ECO:0000256" key="2">
    <source>
        <dbReference type="ARBA" id="ARBA00022679"/>
    </source>
</evidence>
<comment type="caution">
    <text evidence="5">The sequence shown here is derived from an EMBL/GenBank/DDBJ whole genome shotgun (WGS) entry which is preliminary data.</text>
</comment>
<keyword evidence="6" id="KW-1185">Reference proteome</keyword>
<dbReference type="PANTHER" id="PTHR12526">
    <property type="entry name" value="GLYCOSYLTRANSFERASE"/>
    <property type="match status" value="1"/>
</dbReference>
<dbReference type="GO" id="GO:0016757">
    <property type="term" value="F:glycosyltransferase activity"/>
    <property type="evidence" value="ECO:0007669"/>
    <property type="project" value="UniProtKB-KW"/>
</dbReference>
<dbReference type="InterPro" id="IPR001296">
    <property type="entry name" value="Glyco_trans_1"/>
</dbReference>
<dbReference type="Gene3D" id="3.40.50.2000">
    <property type="entry name" value="Glycogen Phosphorylase B"/>
    <property type="match status" value="2"/>
</dbReference>
<gene>
    <name evidence="5" type="ORF">EAX62_04625</name>
</gene>
<feature type="domain" description="Glycosyl transferase family 1" evidence="3">
    <location>
        <begin position="215"/>
        <end position="375"/>
    </location>
</feature>
<keyword evidence="1" id="KW-0328">Glycosyltransferase</keyword>